<comment type="similarity">
    <text evidence="6">Belongs to the sirtuin family. Class IV subfamily.</text>
</comment>
<keyword evidence="5" id="KW-0520">NAD</keyword>
<dbReference type="SUPFAM" id="SSF52467">
    <property type="entry name" value="DHS-like NAD/FAD-binding domain"/>
    <property type="match status" value="1"/>
</dbReference>
<evidence type="ECO:0000313" key="11">
    <source>
        <dbReference type="Proteomes" id="UP000612055"/>
    </source>
</evidence>
<feature type="active site" description="Proton acceptor" evidence="7">
    <location>
        <position position="135"/>
    </location>
</feature>
<dbReference type="Gene3D" id="3.40.50.1220">
    <property type="entry name" value="TPP-binding domain"/>
    <property type="match status" value="1"/>
</dbReference>
<evidence type="ECO:0000256" key="7">
    <source>
        <dbReference type="PROSITE-ProRule" id="PRU00236"/>
    </source>
</evidence>
<sequence>MSLGYADRLKQRKNLGGQLGAQEYHQSFEDIKAGIQTLAQWIKDTDKVFIFTGAGISTSCGIPDFRGPNGIWTLRKKKLPIPSDFTPFEYAKPSFTHMVIAALVLSGKAPYVCSQNVDGLHLRSGVPRQQLAELHGNCFAERCTACRTEYSRDFQMETVNFRQTGRVCPAPGCGAPLVDNILDWDTALPEDELEAAVEAAEGAGVALVLGTSLQIQPANEIPVLTHDEGGKMVIVNLQKTPKDRRADLLLRCRVDLAMALLAGELGLQVPPYVRSESLLVEHRLSPGPSPGPGSAAAGPSGAQGGRALTVTLRSVHGRECPVPILESVVAEVEAAEAEAGPARVKVEGEGDGEGEAAIKAEADHLAGIKMEPGTAGSGAADRSGSGGAASSSGRGPDPAAPWRPAAVGPLTGSPGAYVATFPGLPYGLRAARVTLRLRLVRWADADKRDVTLSHVVDLAALGAAQAAAAEAQGRAGAMAGAKGEAKVREATPAAANGDAMAADGAAGAQSLGPEPGTSAAGAPAPAGPPPPPGFLPVTHRFVSQEAKYDPEAVVAAFLAAPPPVVVPEPPAKKAKKEPSPAPAPTRQSQRLSRNSQRAAAGAAEAAGAAAEAGVDGASGSGSDG</sequence>
<feature type="compositionally biased region" description="Low complexity" evidence="8">
    <location>
        <begin position="377"/>
        <end position="397"/>
    </location>
</feature>
<feature type="binding site" evidence="7">
    <location>
        <position position="173"/>
    </location>
    <ligand>
        <name>Zn(2+)</name>
        <dbReference type="ChEBI" id="CHEBI:29105"/>
    </ligand>
</feature>
<proteinExistence type="inferred from homology"/>
<dbReference type="FunFam" id="3.40.50.1220:FF:000038">
    <property type="entry name" value="NAD-dependent protein deacetylase sirtuin-6 isoform X2"/>
    <property type="match status" value="1"/>
</dbReference>
<feature type="domain" description="Deacetylase sirtuin-type" evidence="9">
    <location>
        <begin position="28"/>
        <end position="268"/>
    </location>
</feature>
<evidence type="ECO:0000256" key="4">
    <source>
        <dbReference type="ARBA" id="ARBA00022833"/>
    </source>
</evidence>
<keyword evidence="3 7" id="KW-0479">Metal-binding</keyword>
<evidence type="ECO:0000256" key="1">
    <source>
        <dbReference type="ARBA" id="ARBA00012928"/>
    </source>
</evidence>
<dbReference type="GO" id="GO:0046872">
    <property type="term" value="F:metal ion binding"/>
    <property type="evidence" value="ECO:0007669"/>
    <property type="project" value="UniProtKB-KW"/>
</dbReference>
<dbReference type="AlphaFoldDB" id="A0A836BWG1"/>
<reference evidence="10" key="1">
    <citation type="journal article" date="2020" name="bioRxiv">
        <title>Comparative genomics of Chlamydomonas.</title>
        <authorList>
            <person name="Craig R.J."/>
            <person name="Hasan A.R."/>
            <person name="Ness R.W."/>
            <person name="Keightley P.D."/>
        </authorList>
    </citation>
    <scope>NUCLEOTIDE SEQUENCE</scope>
    <source>
        <strain evidence="10">CCAP 11/70</strain>
    </source>
</reference>
<evidence type="ECO:0000256" key="8">
    <source>
        <dbReference type="SAM" id="MobiDB-lite"/>
    </source>
</evidence>
<feature type="region of interest" description="Disordered" evidence="8">
    <location>
        <begin position="563"/>
        <end position="624"/>
    </location>
</feature>
<gene>
    <name evidence="10" type="ORF">HYH03_010049</name>
</gene>
<dbReference type="InterPro" id="IPR029035">
    <property type="entry name" value="DHS-like_NAD/FAD-binding_dom"/>
</dbReference>
<dbReference type="EMBL" id="JAEHOE010000051">
    <property type="protein sequence ID" value="KAG2491681.1"/>
    <property type="molecule type" value="Genomic_DNA"/>
</dbReference>
<dbReference type="GO" id="GO:0005634">
    <property type="term" value="C:nucleus"/>
    <property type="evidence" value="ECO:0007669"/>
    <property type="project" value="TreeGrafter"/>
</dbReference>
<dbReference type="Pfam" id="PF02146">
    <property type="entry name" value="SIR2"/>
    <property type="match status" value="2"/>
</dbReference>
<dbReference type="InterPro" id="IPR050134">
    <property type="entry name" value="NAD-dep_sirtuin_deacylases"/>
</dbReference>
<feature type="region of interest" description="Disordered" evidence="8">
    <location>
        <begin position="369"/>
        <end position="407"/>
    </location>
</feature>
<dbReference type="EC" id="2.3.1.286" evidence="1"/>
<evidence type="ECO:0000256" key="6">
    <source>
        <dbReference type="ARBA" id="ARBA00038170"/>
    </source>
</evidence>
<dbReference type="GO" id="GO:0017136">
    <property type="term" value="F:histone deacetylase activity, NAD-dependent"/>
    <property type="evidence" value="ECO:0007669"/>
    <property type="project" value="TreeGrafter"/>
</dbReference>
<organism evidence="10 11">
    <name type="scientific">Edaphochlamys debaryana</name>
    <dbReference type="NCBI Taxonomy" id="47281"/>
    <lineage>
        <taxon>Eukaryota</taxon>
        <taxon>Viridiplantae</taxon>
        <taxon>Chlorophyta</taxon>
        <taxon>core chlorophytes</taxon>
        <taxon>Chlorophyceae</taxon>
        <taxon>CS clade</taxon>
        <taxon>Chlamydomonadales</taxon>
        <taxon>Chlamydomonadales incertae sedis</taxon>
        <taxon>Edaphochlamys</taxon>
    </lineage>
</organism>
<dbReference type="Proteomes" id="UP000612055">
    <property type="component" value="Unassembled WGS sequence"/>
</dbReference>
<feature type="region of interest" description="Disordered" evidence="8">
    <location>
        <begin position="504"/>
        <end position="537"/>
    </location>
</feature>
<evidence type="ECO:0000256" key="3">
    <source>
        <dbReference type="ARBA" id="ARBA00022723"/>
    </source>
</evidence>
<keyword evidence="11" id="KW-1185">Reference proteome</keyword>
<keyword evidence="4 7" id="KW-0862">Zinc</keyword>
<feature type="binding site" evidence="7">
    <location>
        <position position="168"/>
    </location>
    <ligand>
        <name>Zn(2+)</name>
        <dbReference type="ChEBI" id="CHEBI:29105"/>
    </ligand>
</feature>
<evidence type="ECO:0000259" key="9">
    <source>
        <dbReference type="PROSITE" id="PS50305"/>
    </source>
</evidence>
<evidence type="ECO:0000256" key="5">
    <source>
        <dbReference type="ARBA" id="ARBA00023027"/>
    </source>
</evidence>
<accession>A0A836BWG1</accession>
<dbReference type="InterPro" id="IPR026590">
    <property type="entry name" value="Ssirtuin_cat_dom"/>
</dbReference>
<protein>
    <recommendedName>
        <fullName evidence="1">protein acetyllysine N-acetyltransferase</fullName>
        <ecNumber evidence="1">2.3.1.286</ecNumber>
    </recommendedName>
</protein>
<dbReference type="OrthoDB" id="424302at2759"/>
<feature type="compositionally biased region" description="Low complexity" evidence="8">
    <location>
        <begin position="504"/>
        <end position="524"/>
    </location>
</feature>
<name>A0A836BWG1_9CHLO</name>
<feature type="compositionally biased region" description="Pro residues" evidence="8">
    <location>
        <begin position="525"/>
        <end position="534"/>
    </location>
</feature>
<feature type="binding site" evidence="7">
    <location>
        <position position="143"/>
    </location>
    <ligand>
        <name>Zn(2+)</name>
        <dbReference type="ChEBI" id="CHEBI:29105"/>
    </ligand>
</feature>
<feature type="region of interest" description="Disordered" evidence="8">
    <location>
        <begin position="283"/>
        <end position="304"/>
    </location>
</feature>
<dbReference type="PROSITE" id="PS50305">
    <property type="entry name" value="SIRTUIN"/>
    <property type="match status" value="1"/>
</dbReference>
<comment type="caution">
    <text evidence="10">The sequence shown here is derived from an EMBL/GenBank/DDBJ whole genome shotgun (WGS) entry which is preliminary data.</text>
</comment>
<dbReference type="GO" id="GO:0003714">
    <property type="term" value="F:transcription corepressor activity"/>
    <property type="evidence" value="ECO:0007669"/>
    <property type="project" value="TreeGrafter"/>
</dbReference>
<dbReference type="GO" id="GO:0070403">
    <property type="term" value="F:NAD+ binding"/>
    <property type="evidence" value="ECO:0007669"/>
    <property type="project" value="InterPro"/>
</dbReference>
<keyword evidence="2" id="KW-0808">Transferase</keyword>
<feature type="binding site" evidence="7">
    <location>
        <position position="146"/>
    </location>
    <ligand>
        <name>Zn(2+)</name>
        <dbReference type="ChEBI" id="CHEBI:29105"/>
    </ligand>
</feature>
<dbReference type="GO" id="GO:0000122">
    <property type="term" value="P:negative regulation of transcription by RNA polymerase II"/>
    <property type="evidence" value="ECO:0007669"/>
    <property type="project" value="TreeGrafter"/>
</dbReference>
<dbReference type="Gene3D" id="2.20.28.200">
    <property type="match status" value="1"/>
</dbReference>
<evidence type="ECO:0000313" key="10">
    <source>
        <dbReference type="EMBL" id="KAG2491681.1"/>
    </source>
</evidence>
<evidence type="ECO:0000256" key="2">
    <source>
        <dbReference type="ARBA" id="ARBA00022679"/>
    </source>
</evidence>
<dbReference type="InterPro" id="IPR003000">
    <property type="entry name" value="Sirtuin"/>
</dbReference>
<dbReference type="PANTHER" id="PTHR11085:SF12">
    <property type="entry name" value="NAD-DEPENDENT PROTEIN DEACYLASE SIRTUIN-6"/>
    <property type="match status" value="1"/>
</dbReference>
<feature type="compositionally biased region" description="Low complexity" evidence="8">
    <location>
        <begin position="584"/>
        <end position="615"/>
    </location>
</feature>
<dbReference type="PANTHER" id="PTHR11085">
    <property type="entry name" value="NAD-DEPENDENT PROTEIN DEACYLASE SIRTUIN-5, MITOCHONDRIAL-RELATED"/>
    <property type="match status" value="1"/>
</dbReference>